<evidence type="ECO:0000313" key="3">
    <source>
        <dbReference type="Proteomes" id="UP000007174"/>
    </source>
</evidence>
<name>H1V0W1_COLHI</name>
<evidence type="ECO:0000256" key="1">
    <source>
        <dbReference type="SAM" id="MobiDB-lite"/>
    </source>
</evidence>
<accession>H1V0W1</accession>
<sequence>HKELESQDRSRKHICLFAASLLLAKPSQGRDRDTSAGKEKKRKAKGQCKNQNQRGDWASFRSLSLATRARPLNPGISCPSCCICISAEALVRCSSQSCVQTADVL</sequence>
<dbReference type="Proteomes" id="UP000007174">
    <property type="component" value="Unassembled WGS sequence"/>
</dbReference>
<evidence type="ECO:0000313" key="2">
    <source>
        <dbReference type="EMBL" id="CCF33862.1"/>
    </source>
</evidence>
<proteinExistence type="predicted"/>
<protein>
    <submittedName>
        <fullName evidence="2">Uncharacterized protein</fullName>
    </submittedName>
</protein>
<gene>
    <name evidence="2" type="ORF">CH063_05966</name>
</gene>
<organism evidence="2 3">
    <name type="scientific">Colletotrichum higginsianum (strain IMI 349063)</name>
    <name type="common">Crucifer anthracnose fungus</name>
    <dbReference type="NCBI Taxonomy" id="759273"/>
    <lineage>
        <taxon>Eukaryota</taxon>
        <taxon>Fungi</taxon>
        <taxon>Dikarya</taxon>
        <taxon>Ascomycota</taxon>
        <taxon>Pezizomycotina</taxon>
        <taxon>Sordariomycetes</taxon>
        <taxon>Hypocreomycetidae</taxon>
        <taxon>Glomerellales</taxon>
        <taxon>Glomerellaceae</taxon>
        <taxon>Colletotrichum</taxon>
        <taxon>Colletotrichum destructivum species complex</taxon>
    </lineage>
</organism>
<feature type="non-terminal residue" evidence="2">
    <location>
        <position position="1"/>
    </location>
</feature>
<dbReference type="AlphaFoldDB" id="H1V0W1"/>
<dbReference type="EMBL" id="CACQ02000923">
    <property type="protein sequence ID" value="CCF33862.1"/>
    <property type="molecule type" value="Genomic_DNA"/>
</dbReference>
<feature type="region of interest" description="Disordered" evidence="1">
    <location>
        <begin position="26"/>
        <end position="54"/>
    </location>
</feature>
<dbReference type="HOGENOM" id="CLU_2242871_0_0_1"/>
<feature type="compositionally biased region" description="Basic and acidic residues" evidence="1">
    <location>
        <begin position="28"/>
        <end position="38"/>
    </location>
</feature>
<reference evidence="3" key="1">
    <citation type="journal article" date="2012" name="Nat. Genet.">
        <title>Lifestyle transitions in plant pathogenic Colletotrichum fungi deciphered by genome and transcriptome analyses.</title>
        <authorList>
            <person name="O'Connell R.J."/>
            <person name="Thon M.R."/>
            <person name="Hacquard S."/>
            <person name="Amyotte S.G."/>
            <person name="Kleemann J."/>
            <person name="Torres M.F."/>
            <person name="Damm U."/>
            <person name="Buiate E.A."/>
            <person name="Epstein L."/>
            <person name="Alkan N."/>
            <person name="Altmueller J."/>
            <person name="Alvarado-Balderrama L."/>
            <person name="Bauser C.A."/>
            <person name="Becker C."/>
            <person name="Birren B.W."/>
            <person name="Chen Z."/>
            <person name="Choi J."/>
            <person name="Crouch J.A."/>
            <person name="Duvick J.P."/>
            <person name="Farman M.A."/>
            <person name="Gan P."/>
            <person name="Heiman D."/>
            <person name="Henrissat B."/>
            <person name="Howard R.J."/>
            <person name="Kabbage M."/>
            <person name="Koch C."/>
            <person name="Kracher B."/>
            <person name="Kubo Y."/>
            <person name="Law A.D."/>
            <person name="Lebrun M.-H."/>
            <person name="Lee Y.-H."/>
            <person name="Miyara I."/>
            <person name="Moore N."/>
            <person name="Neumann U."/>
            <person name="Nordstroem K."/>
            <person name="Panaccione D.G."/>
            <person name="Panstruga R."/>
            <person name="Place M."/>
            <person name="Proctor R.H."/>
            <person name="Prusky D."/>
            <person name="Rech G."/>
            <person name="Reinhardt R."/>
            <person name="Rollins J.A."/>
            <person name="Rounsley S."/>
            <person name="Schardl C.L."/>
            <person name="Schwartz D.C."/>
            <person name="Shenoy N."/>
            <person name="Shirasu K."/>
            <person name="Sikhakolli U.R."/>
            <person name="Stueber K."/>
            <person name="Sukno S.A."/>
            <person name="Sweigard J.A."/>
            <person name="Takano Y."/>
            <person name="Takahara H."/>
            <person name="Trail F."/>
            <person name="van der Does H.C."/>
            <person name="Voll L.M."/>
            <person name="Will I."/>
            <person name="Young S."/>
            <person name="Zeng Q."/>
            <person name="Zhang J."/>
            <person name="Zhou S."/>
            <person name="Dickman M.B."/>
            <person name="Schulze-Lefert P."/>
            <person name="Ver Loren van Themaat E."/>
            <person name="Ma L.-J."/>
            <person name="Vaillancourt L.J."/>
        </authorList>
    </citation>
    <scope>NUCLEOTIDE SEQUENCE [LARGE SCALE GENOMIC DNA]</scope>
    <source>
        <strain evidence="3">IMI 349063</strain>
    </source>
</reference>